<organism evidence="3 4">
    <name type="scientific">Sulfitobacter sediminilitoris</name>
    <dbReference type="NCBI Taxonomy" id="2698830"/>
    <lineage>
        <taxon>Bacteria</taxon>
        <taxon>Pseudomonadati</taxon>
        <taxon>Pseudomonadota</taxon>
        <taxon>Alphaproteobacteria</taxon>
        <taxon>Rhodobacterales</taxon>
        <taxon>Roseobacteraceae</taxon>
        <taxon>Sulfitobacter</taxon>
    </lineage>
</organism>
<protein>
    <submittedName>
        <fullName evidence="3">Response regulator</fullName>
    </submittedName>
</protein>
<feature type="domain" description="Response regulatory" evidence="2">
    <location>
        <begin position="1"/>
        <end position="122"/>
    </location>
</feature>
<dbReference type="PANTHER" id="PTHR44520:SF2">
    <property type="entry name" value="RESPONSE REGULATOR RCP1"/>
    <property type="match status" value="1"/>
</dbReference>
<dbReference type="PROSITE" id="PS50110">
    <property type="entry name" value="RESPONSE_REGULATORY"/>
    <property type="match status" value="1"/>
</dbReference>
<dbReference type="GO" id="GO:0000160">
    <property type="term" value="P:phosphorelay signal transduction system"/>
    <property type="evidence" value="ECO:0007669"/>
    <property type="project" value="InterPro"/>
</dbReference>
<dbReference type="InterPro" id="IPR011006">
    <property type="entry name" value="CheY-like_superfamily"/>
</dbReference>
<evidence type="ECO:0000313" key="4">
    <source>
        <dbReference type="Proteomes" id="UP000468591"/>
    </source>
</evidence>
<accession>A0A6P0CE03</accession>
<reference evidence="3 4" key="1">
    <citation type="submission" date="2020-01" db="EMBL/GenBank/DDBJ databases">
        <title>Sulfitobacter sediminilitoris sp. nov., isolated from a tidal flat.</title>
        <authorList>
            <person name="Park S."/>
            <person name="Yoon J.-H."/>
        </authorList>
    </citation>
    <scope>NUCLEOTIDE SEQUENCE [LARGE SCALE GENOMIC DNA]</scope>
    <source>
        <strain evidence="3 4">JBTF-M27</strain>
    </source>
</reference>
<dbReference type="InterPro" id="IPR052893">
    <property type="entry name" value="TCS_response_regulator"/>
</dbReference>
<gene>
    <name evidence="3" type="ORF">GV827_09375</name>
</gene>
<evidence type="ECO:0000256" key="1">
    <source>
        <dbReference type="PROSITE-ProRule" id="PRU00169"/>
    </source>
</evidence>
<keyword evidence="4" id="KW-1185">Reference proteome</keyword>
<dbReference type="Gene3D" id="3.40.50.2300">
    <property type="match status" value="1"/>
</dbReference>
<dbReference type="SMART" id="SM00448">
    <property type="entry name" value="REC"/>
    <property type="match status" value="1"/>
</dbReference>
<dbReference type="AlphaFoldDB" id="A0A6P0CE03"/>
<sequence>MLIDDSEIDQMIYRRIAIKSGLVRDLLQFMDAVKAFEYLSDLDNQRPDLILLDINMPGMDGFEFLEAATEKLGAELCPIVVMLTTSLNPKDEERAMSFSVVREFLSKPLTLRQLQALGAVVGAKGPNMLGQ</sequence>
<name>A0A6P0CE03_9RHOB</name>
<proteinExistence type="predicted"/>
<feature type="modified residue" description="4-aspartylphosphate" evidence="1">
    <location>
        <position position="53"/>
    </location>
</feature>
<comment type="caution">
    <text evidence="3">The sequence shown here is derived from an EMBL/GenBank/DDBJ whole genome shotgun (WGS) entry which is preliminary data.</text>
</comment>
<dbReference type="EMBL" id="JAABNT010000004">
    <property type="protein sequence ID" value="NEK22614.1"/>
    <property type="molecule type" value="Genomic_DNA"/>
</dbReference>
<dbReference type="Proteomes" id="UP000468591">
    <property type="component" value="Unassembled WGS sequence"/>
</dbReference>
<keyword evidence="1" id="KW-0597">Phosphoprotein</keyword>
<evidence type="ECO:0000313" key="3">
    <source>
        <dbReference type="EMBL" id="NEK22614.1"/>
    </source>
</evidence>
<dbReference type="InterPro" id="IPR001789">
    <property type="entry name" value="Sig_transdc_resp-reg_receiver"/>
</dbReference>
<dbReference type="Pfam" id="PF00072">
    <property type="entry name" value="Response_reg"/>
    <property type="match status" value="1"/>
</dbReference>
<evidence type="ECO:0000259" key="2">
    <source>
        <dbReference type="PROSITE" id="PS50110"/>
    </source>
</evidence>
<dbReference type="PANTHER" id="PTHR44520">
    <property type="entry name" value="RESPONSE REGULATOR RCP1-RELATED"/>
    <property type="match status" value="1"/>
</dbReference>
<dbReference type="SUPFAM" id="SSF52172">
    <property type="entry name" value="CheY-like"/>
    <property type="match status" value="1"/>
</dbReference>